<evidence type="ECO:0000313" key="1">
    <source>
        <dbReference type="EMBL" id="KAJ8882308.1"/>
    </source>
</evidence>
<proteinExistence type="predicted"/>
<protein>
    <submittedName>
        <fullName evidence="1">Uncharacterized protein</fullName>
    </submittedName>
</protein>
<reference evidence="1 2" key="1">
    <citation type="submission" date="2023-02" db="EMBL/GenBank/DDBJ databases">
        <title>LHISI_Scaffold_Assembly.</title>
        <authorList>
            <person name="Stuart O.P."/>
            <person name="Cleave R."/>
            <person name="Magrath M.J.L."/>
            <person name="Mikheyev A.S."/>
        </authorList>
    </citation>
    <scope>NUCLEOTIDE SEQUENCE [LARGE SCALE GENOMIC DNA]</scope>
    <source>
        <strain evidence="1">Daus_M_001</strain>
        <tissue evidence="1">Leg muscle</tissue>
    </source>
</reference>
<sequence>MRGRWGKVEQPDLTDDTSILIGQPGKCTRRRPDLSLKWRKNRCDDIRRENDDIESGNAEEEKDIVKNRDSLFHYKKNEPDAFLSMKNKGSIKPSVTYEFDLCVFNTNFNYSFGYPLPDTCEVCDVLKLKLEKENNDLAQHDPSTEGVCFDFEQNCPVTVLTTGEVFYLRQVWVYNMGFYSCTTGCSKMYMHNEITGKKVSNKTVSLLKHYIEKYIPEHVKTLHLFSDNCAEHFDGTVLGIIY</sequence>
<dbReference type="Proteomes" id="UP001159363">
    <property type="component" value="Chromosome 4"/>
</dbReference>
<keyword evidence="2" id="KW-1185">Reference proteome</keyword>
<organism evidence="1 2">
    <name type="scientific">Dryococelus australis</name>
    <dbReference type="NCBI Taxonomy" id="614101"/>
    <lineage>
        <taxon>Eukaryota</taxon>
        <taxon>Metazoa</taxon>
        <taxon>Ecdysozoa</taxon>
        <taxon>Arthropoda</taxon>
        <taxon>Hexapoda</taxon>
        <taxon>Insecta</taxon>
        <taxon>Pterygota</taxon>
        <taxon>Neoptera</taxon>
        <taxon>Polyneoptera</taxon>
        <taxon>Phasmatodea</taxon>
        <taxon>Verophasmatodea</taxon>
        <taxon>Anareolatae</taxon>
        <taxon>Phasmatidae</taxon>
        <taxon>Eurycanthinae</taxon>
        <taxon>Dryococelus</taxon>
    </lineage>
</organism>
<dbReference type="EMBL" id="JARBHB010000005">
    <property type="protein sequence ID" value="KAJ8882308.1"/>
    <property type="molecule type" value="Genomic_DNA"/>
</dbReference>
<gene>
    <name evidence="1" type="ORF">PR048_014110</name>
</gene>
<accession>A0ABQ9HE25</accession>
<name>A0ABQ9HE25_9NEOP</name>
<comment type="caution">
    <text evidence="1">The sequence shown here is derived from an EMBL/GenBank/DDBJ whole genome shotgun (WGS) entry which is preliminary data.</text>
</comment>
<evidence type="ECO:0000313" key="2">
    <source>
        <dbReference type="Proteomes" id="UP001159363"/>
    </source>
</evidence>